<dbReference type="EMBL" id="FLRE01000001">
    <property type="protein sequence ID" value="SBT30716.1"/>
    <property type="molecule type" value="Genomic_DNA"/>
</dbReference>
<evidence type="ECO:0000313" key="5">
    <source>
        <dbReference type="Proteomes" id="UP000078555"/>
    </source>
</evidence>
<dbReference type="AlphaFoldDB" id="A0A1A8YFN3"/>
<dbReference type="EMBL" id="FLRD01000001">
    <property type="protein sequence ID" value="SBT30349.1"/>
    <property type="molecule type" value="Genomic_DNA"/>
</dbReference>
<feature type="coiled-coil region" evidence="1">
    <location>
        <begin position="2"/>
        <end position="58"/>
    </location>
</feature>
<evidence type="ECO:0000313" key="2">
    <source>
        <dbReference type="EMBL" id="SBT30349.1"/>
    </source>
</evidence>
<feature type="coiled-coil region" evidence="1">
    <location>
        <begin position="139"/>
        <end position="188"/>
    </location>
</feature>
<dbReference type="Proteomes" id="UP000078555">
    <property type="component" value="Unassembled WGS sequence"/>
</dbReference>
<sequence length="198" mass="23714">MNENSNRTFEKLNEKLNDIRVDVANYKAELEEFKNSHKKKLEALEQKAEDFINKEKEEWNKLKIKLIKDFQNKAALLKEEITEEYGLIEEKEDSLRKYYDCEITNLKSVVQNEINERIKTEKVILRDVDEKISEIIKIIKNEKITRENYSENLVSLIEQYFSRIKKEIDKERLEREDTEETLVHLMEEALDKIGIPFA</sequence>
<evidence type="ECO:0000313" key="4">
    <source>
        <dbReference type="Proteomes" id="UP000078550"/>
    </source>
</evidence>
<reference evidence="2" key="2">
    <citation type="submission" date="2016-05" db="EMBL/GenBank/DDBJ databases">
        <authorList>
            <person name="Lavstsen T."/>
            <person name="Jespersen J.S."/>
        </authorList>
    </citation>
    <scope>NUCLEOTIDE SEQUENCE [LARGE SCALE GENOMIC DNA]</scope>
</reference>
<reference evidence="4 5" key="1">
    <citation type="submission" date="2016-05" db="EMBL/GenBank/DDBJ databases">
        <authorList>
            <person name="Naeem Raeece"/>
        </authorList>
    </citation>
    <scope>NUCLEOTIDE SEQUENCE [LARGE SCALE GENOMIC DNA]</scope>
</reference>
<evidence type="ECO:0000256" key="1">
    <source>
        <dbReference type="SAM" id="Coils"/>
    </source>
</evidence>
<gene>
    <name evidence="2" type="ORF">POVWA1_000100</name>
    <name evidence="3" type="ORF">POVWA2_000370</name>
</gene>
<dbReference type="PANTHER" id="PTHR37027:SF2">
    <property type="entry name" value="CHROMOSOME UNDETERMINED SCAFFOLD_148, WHOLE GENOME SHOTGUN SEQUENCE"/>
    <property type="match status" value="1"/>
</dbReference>
<keyword evidence="5" id="KW-1185">Reference proteome</keyword>
<evidence type="ECO:0000313" key="3">
    <source>
        <dbReference type="EMBL" id="SBT30716.1"/>
    </source>
</evidence>
<name>A0A1A8YFN3_PLAOA</name>
<dbReference type="Proteomes" id="UP000078550">
    <property type="component" value="Unassembled WGS sequence"/>
</dbReference>
<organism evidence="2 5">
    <name type="scientific">Plasmodium ovale wallikeri</name>
    <dbReference type="NCBI Taxonomy" id="864142"/>
    <lineage>
        <taxon>Eukaryota</taxon>
        <taxon>Sar</taxon>
        <taxon>Alveolata</taxon>
        <taxon>Apicomplexa</taxon>
        <taxon>Aconoidasida</taxon>
        <taxon>Haemosporida</taxon>
        <taxon>Plasmodiidae</taxon>
        <taxon>Plasmodium</taxon>
        <taxon>Plasmodium (Plasmodium)</taxon>
    </lineage>
</organism>
<evidence type="ECO:0008006" key="6">
    <source>
        <dbReference type="Google" id="ProtNLM"/>
    </source>
</evidence>
<dbReference type="InterPro" id="IPR038835">
    <property type="entry name" value="Giardin_beta-like"/>
</dbReference>
<dbReference type="PANTHER" id="PTHR37027">
    <property type="entry name" value="KDE4"/>
    <property type="match status" value="1"/>
</dbReference>
<accession>A0A1A8YFN3</accession>
<proteinExistence type="predicted"/>
<keyword evidence="1" id="KW-0175">Coiled coil</keyword>
<protein>
    <recommendedName>
        <fullName evidence="6">SF-assemblin</fullName>
    </recommendedName>
</protein>